<reference evidence="2" key="1">
    <citation type="journal article" date="2023" name="Science">
        <title>Genome structures resolve the early diversification of teleost fishes.</title>
        <authorList>
            <person name="Parey E."/>
            <person name="Louis A."/>
            <person name="Montfort J."/>
            <person name="Bouchez O."/>
            <person name="Roques C."/>
            <person name="Iampietro C."/>
            <person name="Lluch J."/>
            <person name="Castinel A."/>
            <person name="Donnadieu C."/>
            <person name="Desvignes T."/>
            <person name="Floi Bucao C."/>
            <person name="Jouanno E."/>
            <person name="Wen M."/>
            <person name="Mejri S."/>
            <person name="Dirks R."/>
            <person name="Jansen H."/>
            <person name="Henkel C."/>
            <person name="Chen W.J."/>
            <person name="Zahm M."/>
            <person name="Cabau C."/>
            <person name="Klopp C."/>
            <person name="Thompson A.W."/>
            <person name="Robinson-Rechavi M."/>
            <person name="Braasch I."/>
            <person name="Lecointre G."/>
            <person name="Bobe J."/>
            <person name="Postlethwait J.H."/>
            <person name="Berthelot C."/>
            <person name="Roest Crollius H."/>
            <person name="Guiguen Y."/>
        </authorList>
    </citation>
    <scope>NUCLEOTIDE SEQUENCE</scope>
    <source>
        <strain evidence="2">NC1722</strain>
    </source>
</reference>
<sequence length="111" mass="11767">MADLPKRLSGRRSAVTGVTPAALPLRLAVVAAPRRGLSGTAPRSHRHGNPATFVGEVTPRRQSNLSLHRGGFTVAESAKDVAAPGFGEMWQFGKRGGLDRVTSPRSLRPTC</sequence>
<name>A0AAD7SAL9_9TELE</name>
<keyword evidence="3" id="KW-1185">Reference proteome</keyword>
<gene>
    <name evidence="2" type="ORF">AAFF_G00418110</name>
</gene>
<protein>
    <submittedName>
        <fullName evidence="2">Uncharacterized protein</fullName>
    </submittedName>
</protein>
<organism evidence="2 3">
    <name type="scientific">Aldrovandia affinis</name>
    <dbReference type="NCBI Taxonomy" id="143900"/>
    <lineage>
        <taxon>Eukaryota</taxon>
        <taxon>Metazoa</taxon>
        <taxon>Chordata</taxon>
        <taxon>Craniata</taxon>
        <taxon>Vertebrata</taxon>
        <taxon>Euteleostomi</taxon>
        <taxon>Actinopterygii</taxon>
        <taxon>Neopterygii</taxon>
        <taxon>Teleostei</taxon>
        <taxon>Notacanthiformes</taxon>
        <taxon>Halosauridae</taxon>
        <taxon>Aldrovandia</taxon>
    </lineage>
</organism>
<evidence type="ECO:0000256" key="1">
    <source>
        <dbReference type="SAM" id="MobiDB-lite"/>
    </source>
</evidence>
<evidence type="ECO:0000313" key="3">
    <source>
        <dbReference type="Proteomes" id="UP001221898"/>
    </source>
</evidence>
<dbReference type="EMBL" id="JAINUG010000087">
    <property type="protein sequence ID" value="KAJ8398903.1"/>
    <property type="molecule type" value="Genomic_DNA"/>
</dbReference>
<proteinExistence type="predicted"/>
<feature type="region of interest" description="Disordered" evidence="1">
    <location>
        <begin position="37"/>
        <end position="60"/>
    </location>
</feature>
<comment type="caution">
    <text evidence="2">The sequence shown here is derived from an EMBL/GenBank/DDBJ whole genome shotgun (WGS) entry which is preliminary data.</text>
</comment>
<evidence type="ECO:0000313" key="2">
    <source>
        <dbReference type="EMBL" id="KAJ8398903.1"/>
    </source>
</evidence>
<dbReference type="AlphaFoldDB" id="A0AAD7SAL9"/>
<accession>A0AAD7SAL9</accession>
<dbReference type="Proteomes" id="UP001221898">
    <property type="component" value="Unassembled WGS sequence"/>
</dbReference>